<reference evidence="2 3" key="1">
    <citation type="submission" date="2018-05" db="EMBL/GenBank/DDBJ databases">
        <title>Kurthia sibirica genome sequence.</title>
        <authorList>
            <person name="Maclea K.S."/>
            <person name="Goen A.E."/>
        </authorList>
    </citation>
    <scope>NUCLEOTIDE SEQUENCE [LARGE SCALE GENOMIC DNA]</scope>
    <source>
        <strain evidence="2 3">ATCC 49154</strain>
    </source>
</reference>
<evidence type="ECO:0000313" key="2">
    <source>
        <dbReference type="EMBL" id="PWI22618.1"/>
    </source>
</evidence>
<dbReference type="AlphaFoldDB" id="A0A2U3ADJ3"/>
<organism evidence="2 3">
    <name type="scientific">Kurthia sibirica</name>
    <dbReference type="NCBI Taxonomy" id="202750"/>
    <lineage>
        <taxon>Bacteria</taxon>
        <taxon>Bacillati</taxon>
        <taxon>Bacillota</taxon>
        <taxon>Bacilli</taxon>
        <taxon>Bacillales</taxon>
        <taxon>Caryophanaceae</taxon>
        <taxon>Kurthia</taxon>
    </lineage>
</organism>
<dbReference type="PANTHER" id="PTHR33215">
    <property type="entry name" value="PROTEIN DISTAL ANTENNA"/>
    <property type="match status" value="1"/>
</dbReference>
<dbReference type="InterPro" id="IPR009057">
    <property type="entry name" value="Homeodomain-like_sf"/>
</dbReference>
<gene>
    <name evidence="2" type="ORF">DEX24_16795</name>
</gene>
<evidence type="ECO:0008006" key="4">
    <source>
        <dbReference type="Google" id="ProtNLM"/>
    </source>
</evidence>
<keyword evidence="1" id="KW-0175">Coiled coil</keyword>
<dbReference type="Gene3D" id="1.10.10.60">
    <property type="entry name" value="Homeodomain-like"/>
    <property type="match status" value="1"/>
</dbReference>
<dbReference type="GO" id="GO:0003677">
    <property type="term" value="F:DNA binding"/>
    <property type="evidence" value="ECO:0007669"/>
    <property type="project" value="InterPro"/>
</dbReference>
<proteinExistence type="predicted"/>
<protein>
    <recommendedName>
        <fullName evidence="4">Transposase</fullName>
    </recommendedName>
</protein>
<dbReference type="Proteomes" id="UP000245938">
    <property type="component" value="Unassembled WGS sequence"/>
</dbReference>
<dbReference type="GO" id="GO:0006313">
    <property type="term" value="P:DNA transposition"/>
    <property type="evidence" value="ECO:0007669"/>
    <property type="project" value="InterPro"/>
</dbReference>
<name>A0A2U3ADJ3_9BACL</name>
<comment type="caution">
    <text evidence="2">The sequence shown here is derived from an EMBL/GenBank/DDBJ whole genome shotgun (WGS) entry which is preliminary data.</text>
</comment>
<dbReference type="SUPFAM" id="SSF46689">
    <property type="entry name" value="Homeodomain-like"/>
    <property type="match status" value="1"/>
</dbReference>
<accession>A0A2U3ADJ3</accession>
<dbReference type="GO" id="GO:0004803">
    <property type="term" value="F:transposase activity"/>
    <property type="evidence" value="ECO:0007669"/>
    <property type="project" value="InterPro"/>
</dbReference>
<evidence type="ECO:0000313" key="3">
    <source>
        <dbReference type="Proteomes" id="UP000245938"/>
    </source>
</evidence>
<dbReference type="PANTHER" id="PTHR33215:SF11">
    <property type="entry name" value="BLR1542 PROTEIN"/>
    <property type="match status" value="1"/>
</dbReference>
<feature type="coiled-coil region" evidence="1">
    <location>
        <begin position="52"/>
        <end position="86"/>
    </location>
</feature>
<dbReference type="InterPro" id="IPR002514">
    <property type="entry name" value="Transposase_8"/>
</dbReference>
<dbReference type="EMBL" id="QFVR01000057">
    <property type="protein sequence ID" value="PWI22618.1"/>
    <property type="molecule type" value="Genomic_DNA"/>
</dbReference>
<evidence type="ECO:0000256" key="1">
    <source>
        <dbReference type="SAM" id="Coils"/>
    </source>
</evidence>
<dbReference type="Pfam" id="PF01527">
    <property type="entry name" value="HTH_Tnp_1"/>
    <property type="match status" value="1"/>
</dbReference>
<keyword evidence="3" id="KW-1185">Reference proteome</keyword>
<dbReference type="OrthoDB" id="2455329at2"/>
<dbReference type="InterPro" id="IPR051839">
    <property type="entry name" value="RD_transcriptional_regulator"/>
</dbReference>
<sequence length="93" mass="10980">MPRQRRTFTPEFKLQMVKLYENGKSRAAIAREYDLTPSGLDRWIKNHQETGSFTAKDNRTDAEIELEKLRKENQRLLMENDILKQAALIMGRK</sequence>